<dbReference type="InterPro" id="IPR002347">
    <property type="entry name" value="SDR_fam"/>
</dbReference>
<dbReference type="PATRIC" id="fig|1423808.3.peg.1816"/>
<dbReference type="InterPro" id="IPR036291">
    <property type="entry name" value="NAD(P)-bd_dom_sf"/>
</dbReference>
<protein>
    <submittedName>
        <fullName evidence="5">Short-chain dehydrogenase reductase SDR</fullName>
    </submittedName>
</protein>
<evidence type="ECO:0000256" key="3">
    <source>
        <dbReference type="ARBA" id="ARBA00023002"/>
    </source>
</evidence>
<dbReference type="PANTHER" id="PTHR43544">
    <property type="entry name" value="SHORT-CHAIN DEHYDROGENASE/REDUCTASE"/>
    <property type="match status" value="1"/>
</dbReference>
<keyword evidence="3" id="KW-0560">Oxidoreductase</keyword>
<dbReference type="EMBL" id="AZEA01000031">
    <property type="protein sequence ID" value="KRK86914.1"/>
    <property type="molecule type" value="Genomic_DNA"/>
</dbReference>
<dbReference type="AlphaFoldDB" id="A0A0R1L4C5"/>
<dbReference type="InterPro" id="IPR045313">
    <property type="entry name" value="CBR1-like"/>
</dbReference>
<gene>
    <name evidence="5" type="ORF">FD17_GL001794</name>
</gene>
<name>A0A0R1L4C5_9LACO</name>
<proteinExistence type="inferred from homology"/>
<dbReference type="PANTHER" id="PTHR43544:SF32">
    <property type="entry name" value="CHAIN DEHYDROGENASE, PUTATIVE (AFU_ORTHOLOGUE AFUA_5G01530)-RELATED"/>
    <property type="match status" value="1"/>
</dbReference>
<dbReference type="GO" id="GO:0016616">
    <property type="term" value="F:oxidoreductase activity, acting on the CH-OH group of donors, NAD or NADP as acceptor"/>
    <property type="evidence" value="ECO:0007669"/>
    <property type="project" value="InterPro"/>
</dbReference>
<evidence type="ECO:0000313" key="5">
    <source>
        <dbReference type="EMBL" id="KRK86914.1"/>
    </source>
</evidence>
<reference evidence="5 6" key="1">
    <citation type="journal article" date="2015" name="Genome Announc.">
        <title>Expanding the biotechnology potential of lactobacilli through comparative genomics of 213 strains and associated genera.</title>
        <authorList>
            <person name="Sun Z."/>
            <person name="Harris H.M."/>
            <person name="McCann A."/>
            <person name="Guo C."/>
            <person name="Argimon S."/>
            <person name="Zhang W."/>
            <person name="Yang X."/>
            <person name="Jeffery I.B."/>
            <person name="Cooney J.C."/>
            <person name="Kagawa T.F."/>
            <person name="Liu W."/>
            <person name="Song Y."/>
            <person name="Salvetti E."/>
            <person name="Wrobel A."/>
            <person name="Rasinkangas P."/>
            <person name="Parkhill J."/>
            <person name="Rea M.C."/>
            <person name="O'Sullivan O."/>
            <person name="Ritari J."/>
            <person name="Douillard F.P."/>
            <person name="Paul Ross R."/>
            <person name="Yang R."/>
            <person name="Briner A.E."/>
            <person name="Felis G.E."/>
            <person name="de Vos W.M."/>
            <person name="Barrangou R."/>
            <person name="Klaenhammer T.R."/>
            <person name="Caufield P.W."/>
            <person name="Cui Y."/>
            <person name="Zhang H."/>
            <person name="O'Toole P.W."/>
        </authorList>
    </citation>
    <scope>NUCLEOTIDE SEQUENCE [LARGE SCALE GENOMIC DNA]</scope>
    <source>
        <strain evidence="5 6">DSM 19904</strain>
    </source>
</reference>
<organism evidence="5 6">
    <name type="scientific">Lentilactobacillus sunkii DSM 19904</name>
    <dbReference type="NCBI Taxonomy" id="1423808"/>
    <lineage>
        <taxon>Bacteria</taxon>
        <taxon>Bacillati</taxon>
        <taxon>Bacillota</taxon>
        <taxon>Bacilli</taxon>
        <taxon>Lactobacillales</taxon>
        <taxon>Lactobacillaceae</taxon>
        <taxon>Lentilactobacillus</taxon>
    </lineage>
</organism>
<dbReference type="Pfam" id="PF00106">
    <property type="entry name" value="adh_short"/>
    <property type="match status" value="1"/>
</dbReference>
<dbReference type="PRINTS" id="PR00080">
    <property type="entry name" value="SDRFAMILY"/>
</dbReference>
<dbReference type="Proteomes" id="UP000051581">
    <property type="component" value="Unassembled WGS sequence"/>
</dbReference>
<evidence type="ECO:0000256" key="4">
    <source>
        <dbReference type="RuleBase" id="RU000363"/>
    </source>
</evidence>
<evidence type="ECO:0000256" key="2">
    <source>
        <dbReference type="ARBA" id="ARBA00022857"/>
    </source>
</evidence>
<dbReference type="PRINTS" id="PR00081">
    <property type="entry name" value="GDHRDH"/>
</dbReference>
<dbReference type="Gene3D" id="3.40.50.720">
    <property type="entry name" value="NAD(P)-binding Rossmann-like Domain"/>
    <property type="match status" value="1"/>
</dbReference>
<accession>A0A0R1L4C5</accession>
<keyword evidence="6" id="KW-1185">Reference proteome</keyword>
<dbReference type="GO" id="GO:0005737">
    <property type="term" value="C:cytoplasm"/>
    <property type="evidence" value="ECO:0007669"/>
    <property type="project" value="TreeGrafter"/>
</dbReference>
<evidence type="ECO:0000313" key="6">
    <source>
        <dbReference type="Proteomes" id="UP000051581"/>
    </source>
</evidence>
<keyword evidence="2" id="KW-0521">NADP</keyword>
<comment type="similarity">
    <text evidence="1 4">Belongs to the short-chain dehydrogenases/reductases (SDR) family.</text>
</comment>
<dbReference type="GO" id="GO:0019748">
    <property type="term" value="P:secondary metabolic process"/>
    <property type="evidence" value="ECO:0007669"/>
    <property type="project" value="TreeGrafter"/>
</dbReference>
<dbReference type="InterPro" id="IPR051468">
    <property type="entry name" value="Fungal_SecMetab_SDRs"/>
</dbReference>
<sequence>MEANKMAENKPTLTLITGADKGIGFETAMSLAKLGHPILLGSRNRERGQEAVNRIRNAGYHADLLVLDVTNPDDIQRAKKTVTENTGYLDILINNAGIALDNHEDAATLSTDTIRKEFDVNFFGTVSMIQAFIPLLKKSKSGKIINVSSNMGSLGLASDPHSRFYNVSSLGYQSSKAAVNFATITFAKELADTNITVNSVNPGWTATGFGGRDTNQPAPAGMQSVQEGAQQIIKLASDARNNLNGTFTENDGILPW</sequence>
<comment type="caution">
    <text evidence="5">The sequence shown here is derived from an EMBL/GenBank/DDBJ whole genome shotgun (WGS) entry which is preliminary data.</text>
</comment>
<dbReference type="SUPFAM" id="SSF51735">
    <property type="entry name" value="NAD(P)-binding Rossmann-fold domains"/>
    <property type="match status" value="1"/>
</dbReference>
<evidence type="ECO:0000256" key="1">
    <source>
        <dbReference type="ARBA" id="ARBA00006484"/>
    </source>
</evidence>
<dbReference type="CDD" id="cd05324">
    <property type="entry name" value="carb_red_PTCR-like_SDR_c"/>
    <property type="match status" value="1"/>
</dbReference>